<evidence type="ECO:0000256" key="3">
    <source>
        <dbReference type="ARBA" id="ARBA00004868"/>
    </source>
</evidence>
<keyword evidence="7 11" id="KW-0418">Kinase</keyword>
<dbReference type="NCBIfam" id="NF006830">
    <property type="entry name" value="PRK09355.1"/>
    <property type="match status" value="1"/>
</dbReference>
<dbReference type="Pfam" id="PF02110">
    <property type="entry name" value="HK"/>
    <property type="match status" value="1"/>
</dbReference>
<evidence type="ECO:0000256" key="2">
    <source>
        <dbReference type="ARBA" id="ARBA00001946"/>
    </source>
</evidence>
<keyword evidence="9 11" id="KW-0460">Magnesium</keyword>
<dbReference type="GO" id="GO:0000287">
    <property type="term" value="F:magnesium ion binding"/>
    <property type="evidence" value="ECO:0007669"/>
    <property type="project" value="UniProtKB-UniRule"/>
</dbReference>
<protein>
    <recommendedName>
        <fullName evidence="11">Hydroxyethylthiazole kinase</fullName>
        <ecNumber evidence="11">2.7.1.50</ecNumber>
    </recommendedName>
    <alternativeName>
        <fullName evidence="11">4-methyl-5-beta-hydroxyethylthiazole kinase</fullName>
        <shortName evidence="11">TH kinase</shortName>
        <shortName evidence="11">Thz kinase</shortName>
    </alternativeName>
</protein>
<evidence type="ECO:0000313" key="13">
    <source>
        <dbReference type="Proteomes" id="UP001139179"/>
    </source>
</evidence>
<dbReference type="SUPFAM" id="SSF53613">
    <property type="entry name" value="Ribokinase-like"/>
    <property type="match status" value="1"/>
</dbReference>
<dbReference type="InterPro" id="IPR029056">
    <property type="entry name" value="Ribokinase-like"/>
</dbReference>
<feature type="binding site" evidence="11">
    <location>
        <position position="187"/>
    </location>
    <ligand>
        <name>substrate</name>
    </ligand>
</feature>
<dbReference type="Proteomes" id="UP001139179">
    <property type="component" value="Unassembled WGS sequence"/>
</dbReference>
<dbReference type="PRINTS" id="PR01099">
    <property type="entry name" value="HYETHTZKNASE"/>
</dbReference>
<keyword evidence="6 11" id="KW-0547">Nucleotide-binding</keyword>
<dbReference type="InterPro" id="IPR000417">
    <property type="entry name" value="Hyethyz_kinase"/>
</dbReference>
<comment type="catalytic activity">
    <reaction evidence="1 11">
        <text>5-(2-hydroxyethyl)-4-methylthiazole + ATP = 4-methyl-5-(2-phosphooxyethyl)-thiazole + ADP + H(+)</text>
        <dbReference type="Rhea" id="RHEA:24212"/>
        <dbReference type="ChEBI" id="CHEBI:15378"/>
        <dbReference type="ChEBI" id="CHEBI:17957"/>
        <dbReference type="ChEBI" id="CHEBI:30616"/>
        <dbReference type="ChEBI" id="CHEBI:58296"/>
        <dbReference type="ChEBI" id="CHEBI:456216"/>
        <dbReference type="EC" id="2.7.1.50"/>
    </reaction>
</comment>
<evidence type="ECO:0000256" key="6">
    <source>
        <dbReference type="ARBA" id="ARBA00022741"/>
    </source>
</evidence>
<comment type="cofactor">
    <cofactor evidence="2 11">
        <name>Mg(2+)</name>
        <dbReference type="ChEBI" id="CHEBI:18420"/>
    </cofactor>
</comment>
<gene>
    <name evidence="11 12" type="primary">thiM</name>
    <name evidence="12" type="ORF">M3202_08325</name>
</gene>
<dbReference type="EC" id="2.7.1.50" evidence="11"/>
<evidence type="ECO:0000256" key="7">
    <source>
        <dbReference type="ARBA" id="ARBA00022777"/>
    </source>
</evidence>
<dbReference type="HAMAP" id="MF_00228">
    <property type="entry name" value="Thz_kinase"/>
    <property type="match status" value="1"/>
</dbReference>
<name>A0A9X2DP65_9BACI</name>
<evidence type="ECO:0000256" key="9">
    <source>
        <dbReference type="ARBA" id="ARBA00022842"/>
    </source>
</evidence>
<dbReference type="PIRSF" id="PIRSF000513">
    <property type="entry name" value="Thz_kinase"/>
    <property type="match status" value="1"/>
</dbReference>
<comment type="function">
    <text evidence="11">Catalyzes the phosphorylation of the hydroxyl group of 4-methyl-5-beta-hydroxyethylthiazole (THZ).</text>
</comment>
<evidence type="ECO:0000256" key="1">
    <source>
        <dbReference type="ARBA" id="ARBA00001771"/>
    </source>
</evidence>
<evidence type="ECO:0000256" key="10">
    <source>
        <dbReference type="ARBA" id="ARBA00022977"/>
    </source>
</evidence>
<organism evidence="12 13">
    <name type="scientific">Halalkalibacter oceani</name>
    <dbReference type="NCBI Taxonomy" id="1653776"/>
    <lineage>
        <taxon>Bacteria</taxon>
        <taxon>Bacillati</taxon>
        <taxon>Bacillota</taxon>
        <taxon>Bacilli</taxon>
        <taxon>Bacillales</taxon>
        <taxon>Bacillaceae</taxon>
        <taxon>Halalkalibacter</taxon>
    </lineage>
</organism>
<evidence type="ECO:0000256" key="8">
    <source>
        <dbReference type="ARBA" id="ARBA00022840"/>
    </source>
</evidence>
<dbReference type="AlphaFoldDB" id="A0A9X2DP65"/>
<keyword evidence="4 11" id="KW-0808">Transferase</keyword>
<accession>A0A9X2DP65</accession>
<comment type="similarity">
    <text evidence="11">Belongs to the Thz kinase family.</text>
</comment>
<keyword evidence="13" id="KW-1185">Reference proteome</keyword>
<dbReference type="CDD" id="cd01170">
    <property type="entry name" value="THZ_kinase"/>
    <property type="match status" value="1"/>
</dbReference>
<dbReference type="GO" id="GO:0009228">
    <property type="term" value="P:thiamine biosynthetic process"/>
    <property type="evidence" value="ECO:0007669"/>
    <property type="project" value="UniProtKB-KW"/>
</dbReference>
<dbReference type="EMBL" id="JAMBOL010000005">
    <property type="protein sequence ID" value="MCM3714091.1"/>
    <property type="molecule type" value="Genomic_DNA"/>
</dbReference>
<evidence type="ECO:0000256" key="11">
    <source>
        <dbReference type="HAMAP-Rule" id="MF_00228"/>
    </source>
</evidence>
<dbReference type="GO" id="GO:0005524">
    <property type="term" value="F:ATP binding"/>
    <property type="evidence" value="ECO:0007669"/>
    <property type="project" value="UniProtKB-UniRule"/>
</dbReference>
<feature type="binding site" evidence="11">
    <location>
        <position position="115"/>
    </location>
    <ligand>
        <name>ATP</name>
        <dbReference type="ChEBI" id="CHEBI:30616"/>
    </ligand>
</feature>
<evidence type="ECO:0000256" key="4">
    <source>
        <dbReference type="ARBA" id="ARBA00022679"/>
    </source>
</evidence>
<dbReference type="GO" id="GO:0004417">
    <property type="term" value="F:hydroxyethylthiazole kinase activity"/>
    <property type="evidence" value="ECO:0007669"/>
    <property type="project" value="UniProtKB-UniRule"/>
</dbReference>
<evidence type="ECO:0000256" key="5">
    <source>
        <dbReference type="ARBA" id="ARBA00022723"/>
    </source>
</evidence>
<keyword evidence="5 11" id="KW-0479">Metal-binding</keyword>
<feature type="binding site" evidence="11">
    <location>
        <position position="160"/>
    </location>
    <ligand>
        <name>ATP</name>
        <dbReference type="ChEBI" id="CHEBI:30616"/>
    </ligand>
</feature>
<dbReference type="Gene3D" id="3.40.1190.20">
    <property type="match status" value="1"/>
</dbReference>
<proteinExistence type="inferred from homology"/>
<comment type="pathway">
    <text evidence="3 11">Cofactor biosynthesis; thiamine diphosphate biosynthesis; 4-methyl-5-(2-phosphoethyl)-thiazole from 5-(2-hydroxyethyl)-4-methylthiazole: step 1/1.</text>
</comment>
<dbReference type="NCBIfam" id="TIGR00694">
    <property type="entry name" value="thiM"/>
    <property type="match status" value="1"/>
</dbReference>
<keyword evidence="8 11" id="KW-0067">ATP-binding</keyword>
<dbReference type="GO" id="GO:0009229">
    <property type="term" value="P:thiamine diphosphate biosynthetic process"/>
    <property type="evidence" value="ECO:0007669"/>
    <property type="project" value="UniProtKB-UniRule"/>
</dbReference>
<dbReference type="RefSeq" id="WP_251222879.1">
    <property type="nucleotide sequence ID" value="NZ_JAMBOL010000005.1"/>
</dbReference>
<evidence type="ECO:0000313" key="12">
    <source>
        <dbReference type="EMBL" id="MCM3714091.1"/>
    </source>
</evidence>
<reference evidence="12" key="1">
    <citation type="submission" date="2022-05" db="EMBL/GenBank/DDBJ databases">
        <title>Comparative Genomics of Spacecraft Associated Microbes.</title>
        <authorList>
            <person name="Tran M.T."/>
            <person name="Wright A."/>
            <person name="Seuylemezian A."/>
            <person name="Eisen J."/>
            <person name="Coil D."/>
        </authorList>
    </citation>
    <scope>NUCLEOTIDE SEQUENCE</scope>
    <source>
        <strain evidence="12">214.1.1</strain>
    </source>
</reference>
<feature type="binding site" evidence="11">
    <location>
        <position position="39"/>
    </location>
    <ligand>
        <name>substrate</name>
    </ligand>
</feature>
<keyword evidence="10 11" id="KW-0784">Thiamine biosynthesis</keyword>
<comment type="caution">
    <text evidence="12">The sequence shown here is derived from an EMBL/GenBank/DDBJ whole genome shotgun (WGS) entry which is preliminary data.</text>
</comment>
<sequence length="270" mass="28219">MRVLEQMREHNPLVHCMTNSVVTNFTANGLLAIGASPVMAYAQEEVADLAAVAGALLLNIGTLSAEQIESMIKAGKAANQAGVPVILDPVGAGATTFRTEMSLKILAEVKVDVLRGNGGEIASLIGVEGAVKGVDGSVSGDAGDVSRRAAKQFDCVAVVTGEVDVITDGTRMAKVANGHPWLTKVVGTGCLLGAVIGAFSALDRERILELTTEAVACYGVAAELAYRETAEKGIGSFQMAFLDQLSRLDDEKVSELRRVEHGRNEGTGHE</sequence>